<gene>
    <name evidence="1" type="ORF">PoB_006717200</name>
</gene>
<name>A0AAV4D8U5_9GAST</name>
<comment type="caution">
    <text evidence="1">The sequence shown here is derived from an EMBL/GenBank/DDBJ whole genome shotgun (WGS) entry which is preliminary data.</text>
</comment>
<reference evidence="1 2" key="1">
    <citation type="journal article" date="2021" name="Elife">
        <title>Chloroplast acquisition without the gene transfer in kleptoplastic sea slugs, Plakobranchus ocellatus.</title>
        <authorList>
            <person name="Maeda T."/>
            <person name="Takahashi S."/>
            <person name="Yoshida T."/>
            <person name="Shimamura S."/>
            <person name="Takaki Y."/>
            <person name="Nagai Y."/>
            <person name="Toyoda A."/>
            <person name="Suzuki Y."/>
            <person name="Arimoto A."/>
            <person name="Ishii H."/>
            <person name="Satoh N."/>
            <person name="Nishiyama T."/>
            <person name="Hasebe M."/>
            <person name="Maruyama T."/>
            <person name="Minagawa J."/>
            <person name="Obokata J."/>
            <person name="Shigenobu S."/>
        </authorList>
    </citation>
    <scope>NUCLEOTIDE SEQUENCE [LARGE SCALE GENOMIC DNA]</scope>
</reference>
<keyword evidence="2" id="KW-1185">Reference proteome</keyword>
<evidence type="ECO:0000313" key="2">
    <source>
        <dbReference type="Proteomes" id="UP000735302"/>
    </source>
</evidence>
<dbReference type="Proteomes" id="UP000735302">
    <property type="component" value="Unassembled WGS sequence"/>
</dbReference>
<accession>A0AAV4D8U5</accession>
<dbReference type="EMBL" id="BLXT01007628">
    <property type="protein sequence ID" value="GFO40667.1"/>
    <property type="molecule type" value="Genomic_DNA"/>
</dbReference>
<sequence length="91" mass="10298">MHLKSTVEEGKQTEEKWTDNIKWTRKQNAKTQALAQDGERWNTLVYSSSRLGHENFSGSSGCKTAKWIGKQNAKTQALEQDGKRYAGVQLV</sequence>
<protein>
    <submittedName>
        <fullName evidence="1">Uncharacterized protein</fullName>
    </submittedName>
</protein>
<organism evidence="1 2">
    <name type="scientific">Plakobranchus ocellatus</name>
    <dbReference type="NCBI Taxonomy" id="259542"/>
    <lineage>
        <taxon>Eukaryota</taxon>
        <taxon>Metazoa</taxon>
        <taxon>Spiralia</taxon>
        <taxon>Lophotrochozoa</taxon>
        <taxon>Mollusca</taxon>
        <taxon>Gastropoda</taxon>
        <taxon>Heterobranchia</taxon>
        <taxon>Euthyneura</taxon>
        <taxon>Panpulmonata</taxon>
        <taxon>Sacoglossa</taxon>
        <taxon>Placobranchoidea</taxon>
        <taxon>Plakobranchidae</taxon>
        <taxon>Plakobranchus</taxon>
    </lineage>
</organism>
<evidence type="ECO:0000313" key="1">
    <source>
        <dbReference type="EMBL" id="GFO40667.1"/>
    </source>
</evidence>
<proteinExistence type="predicted"/>
<dbReference type="AlphaFoldDB" id="A0AAV4D8U5"/>